<sequence>MPMANVGAIMGVRRAHARHARRVSSPWPRARRHSQGARRTAFVEQSDARQAFAVGPDQIRRLIAGQGGGNTSRITVSPAPTDEEVSFMVLLAKKGSIDTGRSEELLKLWTEYLEQRDAMAAALQDFDYNSNGKLEKLELKEYLKHLNDGDGVSDKDLDNVFSAADVFKDGAIRQVELGLATATWQLLSARRAQPSCLPWGGKSWALRIPGWASNYVVTF</sequence>
<dbReference type="InterPro" id="IPR002048">
    <property type="entry name" value="EF_hand_dom"/>
</dbReference>
<dbReference type="AlphaFoldDB" id="A0A813FXP8"/>
<feature type="domain" description="EF-hand" evidence="3">
    <location>
        <begin position="114"/>
        <end position="149"/>
    </location>
</feature>
<dbReference type="PROSITE" id="PS50222">
    <property type="entry name" value="EF_HAND_2"/>
    <property type="match status" value="1"/>
</dbReference>
<gene>
    <name evidence="4" type="ORF">PGLA1383_LOCUS35000</name>
</gene>
<evidence type="ECO:0000256" key="2">
    <source>
        <dbReference type="SAM" id="MobiDB-lite"/>
    </source>
</evidence>
<evidence type="ECO:0000256" key="1">
    <source>
        <dbReference type="ARBA" id="ARBA00022837"/>
    </source>
</evidence>
<dbReference type="SUPFAM" id="SSF47473">
    <property type="entry name" value="EF-hand"/>
    <property type="match status" value="1"/>
</dbReference>
<protein>
    <recommendedName>
        <fullName evidence="3">EF-hand domain-containing protein</fullName>
    </recommendedName>
</protein>
<evidence type="ECO:0000313" key="5">
    <source>
        <dbReference type="Proteomes" id="UP000654075"/>
    </source>
</evidence>
<dbReference type="InterPro" id="IPR018247">
    <property type="entry name" value="EF_Hand_1_Ca_BS"/>
</dbReference>
<dbReference type="Proteomes" id="UP000654075">
    <property type="component" value="Unassembled WGS sequence"/>
</dbReference>
<dbReference type="CDD" id="cd00051">
    <property type="entry name" value="EFh"/>
    <property type="match status" value="1"/>
</dbReference>
<evidence type="ECO:0000313" key="4">
    <source>
        <dbReference type="EMBL" id="CAE8617338.1"/>
    </source>
</evidence>
<comment type="caution">
    <text evidence="4">The sequence shown here is derived from an EMBL/GenBank/DDBJ whole genome shotgun (WGS) entry which is preliminary data.</text>
</comment>
<dbReference type="InterPro" id="IPR011992">
    <property type="entry name" value="EF-hand-dom_pair"/>
</dbReference>
<accession>A0A813FXP8</accession>
<dbReference type="GO" id="GO:0005509">
    <property type="term" value="F:calcium ion binding"/>
    <property type="evidence" value="ECO:0007669"/>
    <property type="project" value="InterPro"/>
</dbReference>
<dbReference type="Gene3D" id="1.10.238.10">
    <property type="entry name" value="EF-hand"/>
    <property type="match status" value="1"/>
</dbReference>
<reference evidence="4" key="1">
    <citation type="submission" date="2021-02" db="EMBL/GenBank/DDBJ databases">
        <authorList>
            <person name="Dougan E. K."/>
            <person name="Rhodes N."/>
            <person name="Thang M."/>
            <person name="Chan C."/>
        </authorList>
    </citation>
    <scope>NUCLEOTIDE SEQUENCE</scope>
</reference>
<dbReference type="EMBL" id="CAJNNV010026133">
    <property type="protein sequence ID" value="CAE8617338.1"/>
    <property type="molecule type" value="Genomic_DNA"/>
</dbReference>
<keyword evidence="1" id="KW-0106">Calcium</keyword>
<keyword evidence="5" id="KW-1185">Reference proteome</keyword>
<proteinExistence type="predicted"/>
<name>A0A813FXP8_POLGL</name>
<organism evidence="4 5">
    <name type="scientific">Polarella glacialis</name>
    <name type="common">Dinoflagellate</name>
    <dbReference type="NCBI Taxonomy" id="89957"/>
    <lineage>
        <taxon>Eukaryota</taxon>
        <taxon>Sar</taxon>
        <taxon>Alveolata</taxon>
        <taxon>Dinophyceae</taxon>
        <taxon>Suessiales</taxon>
        <taxon>Suessiaceae</taxon>
        <taxon>Polarella</taxon>
    </lineage>
</organism>
<feature type="region of interest" description="Disordered" evidence="2">
    <location>
        <begin position="15"/>
        <end position="38"/>
    </location>
</feature>
<dbReference type="PROSITE" id="PS00018">
    <property type="entry name" value="EF_HAND_1"/>
    <property type="match status" value="1"/>
</dbReference>
<evidence type="ECO:0000259" key="3">
    <source>
        <dbReference type="PROSITE" id="PS50222"/>
    </source>
</evidence>